<proteinExistence type="predicted"/>
<evidence type="ECO:0000313" key="2">
    <source>
        <dbReference type="Proteomes" id="UP001595892"/>
    </source>
</evidence>
<comment type="caution">
    <text evidence="1">The sequence shown here is derived from an EMBL/GenBank/DDBJ whole genome shotgun (WGS) entry which is preliminary data.</text>
</comment>
<sequence length="81" mass="9243">MDPEYQVLAARQMEHAVHRGEADSRRLALLVDRNRRLNHQPQVYGMQSFVAGEGVVAFYGIVNPRQLDERRAAIGLPSFYC</sequence>
<organism evidence="1 2">
    <name type="scientific">Coralloluteibacterium thermophilum</name>
    <dbReference type="NCBI Taxonomy" id="2707049"/>
    <lineage>
        <taxon>Bacteria</taxon>
        <taxon>Pseudomonadati</taxon>
        <taxon>Pseudomonadota</taxon>
        <taxon>Gammaproteobacteria</taxon>
        <taxon>Lysobacterales</taxon>
        <taxon>Lysobacteraceae</taxon>
        <taxon>Coralloluteibacterium</taxon>
    </lineage>
</organism>
<dbReference type="RefSeq" id="WP_377004048.1">
    <property type="nucleotide sequence ID" value="NZ_JBHSGG010000022.1"/>
</dbReference>
<protein>
    <submittedName>
        <fullName evidence="1">DUF6624 domain-containing protein</fullName>
    </submittedName>
</protein>
<gene>
    <name evidence="1" type="ORF">ACFO3Q_07595</name>
</gene>
<dbReference type="InterPro" id="IPR046732">
    <property type="entry name" value="DUF6624"/>
</dbReference>
<reference evidence="2" key="1">
    <citation type="journal article" date="2019" name="Int. J. Syst. Evol. Microbiol.">
        <title>The Global Catalogue of Microorganisms (GCM) 10K type strain sequencing project: providing services to taxonomists for standard genome sequencing and annotation.</title>
        <authorList>
            <consortium name="The Broad Institute Genomics Platform"/>
            <consortium name="The Broad Institute Genome Sequencing Center for Infectious Disease"/>
            <person name="Wu L."/>
            <person name="Ma J."/>
        </authorList>
    </citation>
    <scope>NUCLEOTIDE SEQUENCE [LARGE SCALE GENOMIC DNA]</scope>
    <source>
        <strain evidence="2">CGMCC 1.13574</strain>
    </source>
</reference>
<evidence type="ECO:0000313" key="1">
    <source>
        <dbReference type="EMBL" id="MFC4728027.1"/>
    </source>
</evidence>
<dbReference type="Pfam" id="PF20329">
    <property type="entry name" value="DUF6624"/>
    <property type="match status" value="1"/>
</dbReference>
<name>A0ABV9NI29_9GAMM</name>
<dbReference type="EMBL" id="JBHSGG010000022">
    <property type="protein sequence ID" value="MFC4728027.1"/>
    <property type="molecule type" value="Genomic_DNA"/>
</dbReference>
<dbReference type="Proteomes" id="UP001595892">
    <property type="component" value="Unassembled WGS sequence"/>
</dbReference>
<keyword evidence="2" id="KW-1185">Reference proteome</keyword>
<accession>A0ABV9NI29</accession>